<reference evidence="15 16" key="1">
    <citation type="journal article" date="2024" name="Nat. Commun.">
        <title>Phylogenomics reveals the evolutionary origins of lichenization in chlorophyte algae.</title>
        <authorList>
            <person name="Puginier C."/>
            <person name="Libourel C."/>
            <person name="Otte J."/>
            <person name="Skaloud P."/>
            <person name="Haon M."/>
            <person name="Grisel S."/>
            <person name="Petersen M."/>
            <person name="Berrin J.G."/>
            <person name="Delaux P.M."/>
            <person name="Dal Grande F."/>
            <person name="Keller J."/>
        </authorList>
    </citation>
    <scope>NUCLEOTIDE SEQUENCE [LARGE SCALE GENOMIC DNA]</scope>
    <source>
        <strain evidence="15 16">SAG 245.80</strain>
    </source>
</reference>
<gene>
    <name evidence="15" type="ORF">WJX81_007928</name>
</gene>
<dbReference type="GO" id="GO:0061630">
    <property type="term" value="F:ubiquitin protein ligase activity"/>
    <property type="evidence" value="ECO:0007669"/>
    <property type="project" value="UniProtKB-EC"/>
</dbReference>
<dbReference type="Gene3D" id="1.20.120.1750">
    <property type="match status" value="1"/>
</dbReference>
<keyword evidence="5" id="KW-0808">Transferase</keyword>
<dbReference type="CDD" id="cd20346">
    <property type="entry name" value="BRcat_RBR_ANKIB1"/>
    <property type="match status" value="1"/>
</dbReference>
<protein>
    <recommendedName>
        <fullName evidence="4">RBR-type E3 ubiquitin transferase</fullName>
        <ecNumber evidence="4">2.3.2.31</ecNumber>
    </recommendedName>
</protein>
<comment type="similarity">
    <text evidence="3">Belongs to the RBR family. Ariadne subfamily.</text>
</comment>
<accession>A0AAW1REN4</accession>
<dbReference type="GO" id="GO:0008270">
    <property type="term" value="F:zinc ion binding"/>
    <property type="evidence" value="ECO:0007669"/>
    <property type="project" value="UniProtKB-KW"/>
</dbReference>
<feature type="domain" description="RING-type" evidence="13">
    <location>
        <begin position="121"/>
        <end position="170"/>
    </location>
</feature>
<dbReference type="InterPro" id="IPR031127">
    <property type="entry name" value="E3_UB_ligase_RBR"/>
</dbReference>
<dbReference type="Gene3D" id="3.30.40.10">
    <property type="entry name" value="Zinc/RING finger domain, C3HC4 (zinc finger)"/>
    <property type="match status" value="1"/>
</dbReference>
<dbReference type="PROSITE" id="PS51873">
    <property type="entry name" value="TRIAD"/>
    <property type="match status" value="1"/>
</dbReference>
<feature type="compositionally biased region" description="Low complexity" evidence="12">
    <location>
        <begin position="10"/>
        <end position="23"/>
    </location>
</feature>
<feature type="compositionally biased region" description="Basic residues" evidence="12">
    <location>
        <begin position="498"/>
        <end position="511"/>
    </location>
</feature>
<evidence type="ECO:0000313" key="16">
    <source>
        <dbReference type="Proteomes" id="UP001445335"/>
    </source>
</evidence>
<evidence type="ECO:0000256" key="1">
    <source>
        <dbReference type="ARBA" id="ARBA00001798"/>
    </source>
</evidence>
<keyword evidence="10" id="KW-0862">Zinc</keyword>
<evidence type="ECO:0000259" key="13">
    <source>
        <dbReference type="PROSITE" id="PS50089"/>
    </source>
</evidence>
<evidence type="ECO:0000256" key="12">
    <source>
        <dbReference type="SAM" id="MobiDB-lite"/>
    </source>
</evidence>
<dbReference type="Pfam" id="PF01485">
    <property type="entry name" value="IBR"/>
    <property type="match status" value="1"/>
</dbReference>
<dbReference type="Proteomes" id="UP001445335">
    <property type="component" value="Unassembled WGS sequence"/>
</dbReference>
<name>A0AAW1REN4_9CHLO</name>
<evidence type="ECO:0000256" key="3">
    <source>
        <dbReference type="ARBA" id="ARBA00005884"/>
    </source>
</evidence>
<evidence type="ECO:0000256" key="8">
    <source>
        <dbReference type="ARBA" id="ARBA00022771"/>
    </source>
</evidence>
<dbReference type="EC" id="2.3.2.31" evidence="4"/>
<keyword evidence="9" id="KW-0833">Ubl conjugation pathway</keyword>
<evidence type="ECO:0000313" key="15">
    <source>
        <dbReference type="EMBL" id="KAK9832545.1"/>
    </source>
</evidence>
<feature type="compositionally biased region" description="Gly residues" evidence="12">
    <location>
        <begin position="473"/>
        <end position="489"/>
    </location>
</feature>
<feature type="region of interest" description="Disordered" evidence="12">
    <location>
        <begin position="471"/>
        <end position="514"/>
    </location>
</feature>
<evidence type="ECO:0000256" key="4">
    <source>
        <dbReference type="ARBA" id="ARBA00012251"/>
    </source>
</evidence>
<dbReference type="GO" id="GO:0016567">
    <property type="term" value="P:protein ubiquitination"/>
    <property type="evidence" value="ECO:0007669"/>
    <property type="project" value="InterPro"/>
</dbReference>
<evidence type="ECO:0000256" key="6">
    <source>
        <dbReference type="ARBA" id="ARBA00022723"/>
    </source>
</evidence>
<evidence type="ECO:0000256" key="9">
    <source>
        <dbReference type="ARBA" id="ARBA00022786"/>
    </source>
</evidence>
<dbReference type="InterPro" id="IPR044066">
    <property type="entry name" value="TRIAD_supradom"/>
</dbReference>
<dbReference type="SUPFAM" id="SSF57850">
    <property type="entry name" value="RING/U-box"/>
    <property type="match status" value="2"/>
</dbReference>
<keyword evidence="16" id="KW-1185">Reference proteome</keyword>
<dbReference type="AlphaFoldDB" id="A0AAW1REN4"/>
<evidence type="ECO:0000256" key="10">
    <source>
        <dbReference type="ARBA" id="ARBA00022833"/>
    </source>
</evidence>
<dbReference type="Pfam" id="PF13923">
    <property type="entry name" value="zf-C3HC4_2"/>
    <property type="match status" value="1"/>
</dbReference>
<evidence type="ECO:0000256" key="5">
    <source>
        <dbReference type="ARBA" id="ARBA00022679"/>
    </source>
</evidence>
<dbReference type="FunFam" id="3.30.40.10:FF:000019">
    <property type="entry name" value="RBR-type E3 ubiquitin transferase"/>
    <property type="match status" value="1"/>
</dbReference>
<dbReference type="InterPro" id="IPR002867">
    <property type="entry name" value="IBR_dom"/>
</dbReference>
<dbReference type="SMART" id="SM00647">
    <property type="entry name" value="IBR"/>
    <property type="match status" value="1"/>
</dbReference>
<comment type="catalytic activity">
    <reaction evidence="1">
        <text>[E2 ubiquitin-conjugating enzyme]-S-ubiquitinyl-L-cysteine + [acceptor protein]-L-lysine = [E2 ubiquitin-conjugating enzyme]-L-cysteine + [acceptor protein]-N(6)-ubiquitinyl-L-lysine.</text>
        <dbReference type="EC" id="2.3.2.31"/>
    </reaction>
</comment>
<dbReference type="PANTHER" id="PTHR11685">
    <property type="entry name" value="RBR FAMILY RING FINGER AND IBR DOMAIN-CONTAINING"/>
    <property type="match status" value="1"/>
</dbReference>
<feature type="domain" description="RING-type" evidence="14">
    <location>
        <begin position="117"/>
        <end position="302"/>
    </location>
</feature>
<dbReference type="InterPro" id="IPR001841">
    <property type="entry name" value="Znf_RING"/>
</dbReference>
<dbReference type="Pfam" id="PF19422">
    <property type="entry name" value="Ariadne"/>
    <property type="match status" value="1"/>
</dbReference>
<dbReference type="EMBL" id="JALJOU010000041">
    <property type="protein sequence ID" value="KAK9832545.1"/>
    <property type="molecule type" value="Genomic_DNA"/>
</dbReference>
<comment type="function">
    <text evidence="2">Might act as an E3 ubiquitin-protein ligase, or as part of E3 complex, which accepts ubiquitin from specific E2 ubiquitin-conjugating enzymes and then transfers it to substrates.</text>
</comment>
<keyword evidence="8 11" id="KW-0863">Zinc-finger</keyword>
<sequence>MDIDSCSSDAYGYSGDEGASGSSEDGDYGFDPHAEVETSTRQAPYVVFSEEQLRERQEEAISAVTSVLSISRGEAVRVLRQCKWDVNRVNEEWFTDMDAVRQKVGILEEQPVASTSGKETCQICFDEVQAREMRSARCGHLFCRDCWRGYVANAINSGPSALNLRCPLPECTAAVPTAVVEAVASPADLRRFRQYALRSYVEDNRKLTWCPAPGCEHAVEALVDLGAEPLDIACVCGAAFCFQCKEEAHRPVDCETVSKWIGSWAEHGERTGGFYACNRYEAAKKKGDYDEETQRREHAKNALERYMHYYQRWAENDRARLKALSTMKDFQEKMLEKLSEMTMTPTSQLRFLLDAWLQVVDCRRILKWTYAYGYYRFSEQAATGVAAVPRDVLRQRQEFFEFNQGNAELYLEKLHGMAEKEPNAFAEGEAPIASWPKFRENLIGLTDVTRSHFEKLVQELEKGLDNLLADYGAEGGAEGGEPPGAGPSGSQGVPTKARAARGGRAPKRSRAVKGGAAAAAAAGGDSDMEVEAGFWQCAACTFANRDLRAMRCDACDTPRPRRSER</sequence>
<keyword evidence="7" id="KW-0677">Repeat</keyword>
<evidence type="ECO:0000256" key="7">
    <source>
        <dbReference type="ARBA" id="ARBA00022737"/>
    </source>
</evidence>
<comment type="caution">
    <text evidence="15">The sequence shown here is derived from an EMBL/GenBank/DDBJ whole genome shotgun (WGS) entry which is preliminary data.</text>
</comment>
<dbReference type="InterPro" id="IPR045840">
    <property type="entry name" value="Ariadne"/>
</dbReference>
<proteinExistence type="inferred from homology"/>
<evidence type="ECO:0000259" key="14">
    <source>
        <dbReference type="PROSITE" id="PS51873"/>
    </source>
</evidence>
<organism evidence="15 16">
    <name type="scientific">Elliptochloris bilobata</name>
    <dbReference type="NCBI Taxonomy" id="381761"/>
    <lineage>
        <taxon>Eukaryota</taxon>
        <taxon>Viridiplantae</taxon>
        <taxon>Chlorophyta</taxon>
        <taxon>core chlorophytes</taxon>
        <taxon>Trebouxiophyceae</taxon>
        <taxon>Trebouxiophyceae incertae sedis</taxon>
        <taxon>Elliptochloris clade</taxon>
        <taxon>Elliptochloris</taxon>
    </lineage>
</organism>
<dbReference type="Gene3D" id="4.10.1060.10">
    <property type="entry name" value="Zinc finger, RanBP2-type"/>
    <property type="match status" value="1"/>
</dbReference>
<keyword evidence="6" id="KW-0479">Metal-binding</keyword>
<evidence type="ECO:0000256" key="11">
    <source>
        <dbReference type="PROSITE-ProRule" id="PRU00175"/>
    </source>
</evidence>
<dbReference type="PROSITE" id="PS50089">
    <property type="entry name" value="ZF_RING_2"/>
    <property type="match status" value="1"/>
</dbReference>
<feature type="region of interest" description="Disordered" evidence="12">
    <location>
        <begin position="1"/>
        <end position="37"/>
    </location>
</feature>
<dbReference type="InterPro" id="IPR013083">
    <property type="entry name" value="Znf_RING/FYVE/PHD"/>
</dbReference>
<evidence type="ECO:0000256" key="2">
    <source>
        <dbReference type="ARBA" id="ARBA00003976"/>
    </source>
</evidence>